<dbReference type="Pfam" id="PF06012">
    <property type="entry name" value="DUF908"/>
    <property type="match status" value="1"/>
</dbReference>
<dbReference type="EMBL" id="SEYY01003966">
    <property type="protein sequence ID" value="KAB7504010.1"/>
    <property type="molecule type" value="Genomic_DNA"/>
</dbReference>
<feature type="compositionally biased region" description="Polar residues" evidence="2">
    <location>
        <begin position="598"/>
        <end position="611"/>
    </location>
</feature>
<feature type="compositionally biased region" description="Polar residues" evidence="2">
    <location>
        <begin position="524"/>
        <end position="538"/>
    </location>
</feature>
<dbReference type="GO" id="GO:0061630">
    <property type="term" value="F:ubiquitin protein ligase activity"/>
    <property type="evidence" value="ECO:0007669"/>
    <property type="project" value="TreeGrafter"/>
</dbReference>
<evidence type="ECO:0000256" key="1">
    <source>
        <dbReference type="ARBA" id="ARBA00022679"/>
    </source>
</evidence>
<dbReference type="GO" id="GO:0005737">
    <property type="term" value="C:cytoplasm"/>
    <property type="evidence" value="ECO:0007669"/>
    <property type="project" value="TreeGrafter"/>
</dbReference>
<feature type="region of interest" description="Disordered" evidence="2">
    <location>
        <begin position="517"/>
        <end position="611"/>
    </location>
</feature>
<evidence type="ECO:0000256" key="2">
    <source>
        <dbReference type="SAM" id="MobiDB-lite"/>
    </source>
</evidence>
<evidence type="ECO:0000259" key="4">
    <source>
        <dbReference type="Pfam" id="PF06025"/>
    </source>
</evidence>
<gene>
    <name evidence="5" type="primary">HUWE1</name>
    <name evidence="5" type="ORF">Anas_08742</name>
</gene>
<dbReference type="InterPro" id="IPR050409">
    <property type="entry name" value="E3_ubiq-protein_ligase"/>
</dbReference>
<dbReference type="PANTHER" id="PTHR11254:SF67">
    <property type="entry name" value="E3 UBIQUITIN-PROTEIN LIGASE HUWE1"/>
    <property type="match status" value="1"/>
</dbReference>
<feature type="compositionally biased region" description="Polar residues" evidence="2">
    <location>
        <begin position="822"/>
        <end position="834"/>
    </location>
</feature>
<feature type="region of interest" description="Disordered" evidence="2">
    <location>
        <begin position="822"/>
        <end position="877"/>
    </location>
</feature>
<sequence length="955" mass="105433">MNWNPGDCGWLIEKLYNCSNEELLPILKSIETWSYGKCELHHWINVLDRFDSILEDATKKEENQWVLPCDLSKNAHMQELVVWVLYFTTLLVEHSFSRHLYSSVEHLITLLSSSSMTVILSNYITRLAAGPRQALLSRLIYLAESWGGKENGFGLAQCCQNLPLSSYPDGATTLHFEFYGEKNTDITSSPVSSKSCSSNTSPITIHINNIQSISNKSPAQIMDELLEVYKVPVEKQMILFTHLRLAHSFGRYETRLQCVQARLQAISILVYCNALQKNNIIFIDIHAVAASIYVGGDLIHMRFLEAMPEWGFTPCESDHRREDITFATDNAYTVLYSGLLDEFVDVLELKETNLTEIKAATLRTLTSIIHLERYPNFPKLSTIIDVTGASSYHGFLPVLVRSCISTLTSTTSIEPNPFPAPLATSLFSFLYHLASYEAGGEALVSCGMMESLLSVVSWVGSEPDHITFVTRAVRVIDLITNLDMNAFQNHGGLNTFIKRLELEVNECRKEQPFVIQLPTPLGTEGSTSNSTPRGTSETAVEGSDSEMRGAEVETRDNSLSPMDVTESVEEQSQTPQPDLVDTVTNTSSNVSALDGEIPSTSKGTDCQPKSSPTCLPQRAALLKSMLNFLKKDIQDPGFSESMRHLMESSLPSSLKHIISNAEYYGPSLFLLATDVVTVYVFGEPSLLSSLQDNGLTDVVLHALLVKDVPATREVLASLPNVFSALCLNSRGLQAFVACKPFERLFKVLLSPDYLPAMRRRKSSDPMGDTASNLGNAMDELMRHQPSLKTQAMFAIVKLLEEVCLLGSDTHYVCWKASPKSEQSLLPTSRSTNDNSSDEEEEEEEERDTGVSSTAGTLGNQDSSIEEAPSGDKRPVPLNLAHESGVLEQGLQCLHEKLEALAPLHEPLPSPGGSVLLRELASAQNPVEAYKLSSEYSSTSHTECCSCLHHDASSCL</sequence>
<evidence type="ECO:0000259" key="3">
    <source>
        <dbReference type="Pfam" id="PF06012"/>
    </source>
</evidence>
<dbReference type="InterPro" id="IPR010309">
    <property type="entry name" value="E3_Ub_ligase_DUF908"/>
</dbReference>
<evidence type="ECO:0000313" key="5">
    <source>
        <dbReference type="EMBL" id="KAB7504010.1"/>
    </source>
</evidence>
<reference evidence="5 6" key="1">
    <citation type="journal article" date="2019" name="PLoS Biol.">
        <title>Sex chromosomes control vertical transmission of feminizing Wolbachia symbionts in an isopod.</title>
        <authorList>
            <person name="Becking T."/>
            <person name="Chebbi M.A."/>
            <person name="Giraud I."/>
            <person name="Moumen B."/>
            <person name="Laverre T."/>
            <person name="Caubet Y."/>
            <person name="Peccoud J."/>
            <person name="Gilbert C."/>
            <person name="Cordaux R."/>
        </authorList>
    </citation>
    <scope>NUCLEOTIDE SEQUENCE [LARGE SCALE GENOMIC DNA]</scope>
    <source>
        <strain evidence="5">ANa2</strain>
        <tissue evidence="5">Whole body excluding digestive tract and cuticle</tissue>
    </source>
</reference>
<dbReference type="Proteomes" id="UP000326759">
    <property type="component" value="Unassembled WGS sequence"/>
</dbReference>
<dbReference type="Pfam" id="PF06025">
    <property type="entry name" value="DUF913"/>
    <property type="match status" value="1"/>
</dbReference>
<feature type="domain" description="DUF908" evidence="3">
    <location>
        <begin position="78"/>
        <end position="404"/>
    </location>
</feature>
<dbReference type="InterPro" id="IPR010314">
    <property type="entry name" value="E3_Ub_ligase_DUF913"/>
</dbReference>
<comment type="caution">
    <text evidence="5">The sequence shown here is derived from an EMBL/GenBank/DDBJ whole genome shotgun (WGS) entry which is preliminary data.</text>
</comment>
<feature type="compositionally biased region" description="Polar residues" evidence="2">
    <location>
        <begin position="570"/>
        <end position="591"/>
    </location>
</feature>
<keyword evidence="1" id="KW-0808">Transferase</keyword>
<feature type="domain" description="DUF913" evidence="4">
    <location>
        <begin position="470"/>
        <end position="856"/>
    </location>
</feature>
<dbReference type="GO" id="GO:0000209">
    <property type="term" value="P:protein polyubiquitination"/>
    <property type="evidence" value="ECO:0007669"/>
    <property type="project" value="TreeGrafter"/>
</dbReference>
<organism evidence="5 6">
    <name type="scientific">Armadillidium nasatum</name>
    <dbReference type="NCBI Taxonomy" id="96803"/>
    <lineage>
        <taxon>Eukaryota</taxon>
        <taxon>Metazoa</taxon>
        <taxon>Ecdysozoa</taxon>
        <taxon>Arthropoda</taxon>
        <taxon>Crustacea</taxon>
        <taxon>Multicrustacea</taxon>
        <taxon>Malacostraca</taxon>
        <taxon>Eumalacostraca</taxon>
        <taxon>Peracarida</taxon>
        <taxon>Isopoda</taxon>
        <taxon>Oniscidea</taxon>
        <taxon>Crinocheta</taxon>
        <taxon>Armadillidiidae</taxon>
        <taxon>Armadillidium</taxon>
    </lineage>
</organism>
<dbReference type="AlphaFoldDB" id="A0A5N5TGG2"/>
<feature type="compositionally biased region" description="Polar residues" evidence="2">
    <location>
        <begin position="849"/>
        <end position="862"/>
    </location>
</feature>
<feature type="compositionally biased region" description="Acidic residues" evidence="2">
    <location>
        <begin position="835"/>
        <end position="846"/>
    </location>
</feature>
<dbReference type="GO" id="GO:0006511">
    <property type="term" value="P:ubiquitin-dependent protein catabolic process"/>
    <property type="evidence" value="ECO:0007669"/>
    <property type="project" value="TreeGrafter"/>
</dbReference>
<dbReference type="GO" id="GO:0005634">
    <property type="term" value="C:nucleus"/>
    <property type="evidence" value="ECO:0007669"/>
    <property type="project" value="TreeGrafter"/>
</dbReference>
<protein>
    <submittedName>
        <fullName evidence="5">E3 ubiquitin-protein ligase HUWE1</fullName>
    </submittedName>
</protein>
<accession>A0A5N5TGG2</accession>
<evidence type="ECO:0000313" key="6">
    <source>
        <dbReference type="Proteomes" id="UP000326759"/>
    </source>
</evidence>
<feature type="compositionally biased region" description="Basic and acidic residues" evidence="2">
    <location>
        <begin position="545"/>
        <end position="556"/>
    </location>
</feature>
<name>A0A5N5TGG2_9CRUS</name>
<keyword evidence="6" id="KW-1185">Reference proteome</keyword>
<proteinExistence type="predicted"/>
<dbReference type="OrthoDB" id="6380671at2759"/>
<dbReference type="PANTHER" id="PTHR11254">
    <property type="entry name" value="HECT DOMAIN UBIQUITIN-PROTEIN LIGASE"/>
    <property type="match status" value="1"/>
</dbReference>